<proteinExistence type="predicted"/>
<accession>A0A0G4PYX7</accession>
<reference evidence="1 2" key="1">
    <citation type="journal article" date="2014" name="Nat. Commun.">
        <title>Multiple recent horizontal transfers of a large genomic region in cheese making fungi.</title>
        <authorList>
            <person name="Cheeseman K."/>
            <person name="Ropars J."/>
            <person name="Renault P."/>
            <person name="Dupont J."/>
            <person name="Gouzy J."/>
            <person name="Branca A."/>
            <person name="Abraham A.L."/>
            <person name="Ceppi M."/>
            <person name="Conseiller E."/>
            <person name="Debuchy R."/>
            <person name="Malagnac F."/>
            <person name="Goarin A."/>
            <person name="Silar P."/>
            <person name="Lacoste S."/>
            <person name="Sallet E."/>
            <person name="Bensimon A."/>
            <person name="Giraud T."/>
            <person name="Brygoo Y."/>
        </authorList>
    </citation>
    <scope>NUCLEOTIDE SEQUENCE [LARGE SCALE GENOMIC DNA]</scope>
    <source>
        <strain evidence="2">FM 013</strain>
    </source>
</reference>
<evidence type="ECO:0000313" key="2">
    <source>
        <dbReference type="Proteomes" id="UP000053732"/>
    </source>
</evidence>
<organism evidence="1 2">
    <name type="scientific">Penicillium camemberti (strain FM 013)</name>
    <dbReference type="NCBI Taxonomy" id="1429867"/>
    <lineage>
        <taxon>Eukaryota</taxon>
        <taxon>Fungi</taxon>
        <taxon>Dikarya</taxon>
        <taxon>Ascomycota</taxon>
        <taxon>Pezizomycotina</taxon>
        <taxon>Eurotiomycetes</taxon>
        <taxon>Eurotiomycetidae</taxon>
        <taxon>Eurotiales</taxon>
        <taxon>Aspergillaceae</taxon>
        <taxon>Penicillium</taxon>
    </lineage>
</organism>
<gene>
    <name evidence="1" type="ORF">PCAMFM013_S124g000002</name>
</gene>
<evidence type="ECO:0000313" key="1">
    <source>
        <dbReference type="EMBL" id="CRL31342.1"/>
    </source>
</evidence>
<dbReference type="Proteomes" id="UP000053732">
    <property type="component" value="Unassembled WGS sequence"/>
</dbReference>
<dbReference type="AlphaFoldDB" id="A0A0G4PYX7"/>
<name>A0A0G4PYX7_PENC3</name>
<protein>
    <submittedName>
        <fullName evidence="1">Str. FM013</fullName>
    </submittedName>
</protein>
<sequence>MFDMRIKGKDRTISVTPGSETDRSWALYLGSWSHTRPFTGSSSPLGTVVTIPRMHMGRCQRYT</sequence>
<dbReference type="EMBL" id="HG793255">
    <property type="protein sequence ID" value="CRL31342.1"/>
    <property type="molecule type" value="Genomic_DNA"/>
</dbReference>
<keyword evidence="2" id="KW-1185">Reference proteome</keyword>